<dbReference type="GO" id="GO:0016763">
    <property type="term" value="F:pentosyltransferase activity"/>
    <property type="evidence" value="ECO:0007669"/>
    <property type="project" value="TreeGrafter"/>
</dbReference>
<keyword evidence="6 9" id="KW-1133">Transmembrane helix</keyword>
<keyword evidence="5 9" id="KW-0812">Transmembrane</keyword>
<evidence type="ECO:0000256" key="4">
    <source>
        <dbReference type="ARBA" id="ARBA00022679"/>
    </source>
</evidence>
<feature type="region of interest" description="Disordered" evidence="8">
    <location>
        <begin position="67"/>
        <end position="96"/>
    </location>
</feature>
<protein>
    <submittedName>
        <fullName evidence="10">DUF2142 domain-containing protein</fullName>
    </submittedName>
</protein>
<evidence type="ECO:0000256" key="6">
    <source>
        <dbReference type="ARBA" id="ARBA00022989"/>
    </source>
</evidence>
<accession>A0A9X3NGX1</accession>
<feature type="transmembrane region" description="Helical" evidence="9">
    <location>
        <begin position="383"/>
        <end position="403"/>
    </location>
</feature>
<dbReference type="PANTHER" id="PTHR33908:SF11">
    <property type="entry name" value="MEMBRANE PROTEIN"/>
    <property type="match status" value="1"/>
</dbReference>
<dbReference type="EMBL" id="JAPDDP010000100">
    <property type="protein sequence ID" value="MDA0185154.1"/>
    <property type="molecule type" value="Genomic_DNA"/>
</dbReference>
<evidence type="ECO:0000256" key="7">
    <source>
        <dbReference type="ARBA" id="ARBA00023136"/>
    </source>
</evidence>
<keyword evidence="7 9" id="KW-0472">Membrane</keyword>
<keyword evidence="2" id="KW-1003">Cell membrane</keyword>
<feature type="transmembrane region" description="Helical" evidence="9">
    <location>
        <begin position="25"/>
        <end position="43"/>
    </location>
</feature>
<dbReference type="Proteomes" id="UP001147653">
    <property type="component" value="Unassembled WGS sequence"/>
</dbReference>
<keyword evidence="4" id="KW-0808">Transferase</keyword>
<comment type="caution">
    <text evidence="10">The sequence shown here is derived from an EMBL/GenBank/DDBJ whole genome shotgun (WGS) entry which is preliminary data.</text>
</comment>
<dbReference type="InterPro" id="IPR018674">
    <property type="entry name" value="DUF2142_membrane"/>
</dbReference>
<evidence type="ECO:0000256" key="1">
    <source>
        <dbReference type="ARBA" id="ARBA00004651"/>
    </source>
</evidence>
<dbReference type="AlphaFoldDB" id="A0A9X3NGX1"/>
<evidence type="ECO:0000256" key="3">
    <source>
        <dbReference type="ARBA" id="ARBA00022676"/>
    </source>
</evidence>
<dbReference type="Pfam" id="PF09913">
    <property type="entry name" value="DUF2142"/>
    <property type="match status" value="1"/>
</dbReference>
<dbReference type="GO" id="GO:0009103">
    <property type="term" value="P:lipopolysaccharide biosynthetic process"/>
    <property type="evidence" value="ECO:0007669"/>
    <property type="project" value="UniProtKB-ARBA"/>
</dbReference>
<proteinExistence type="predicted"/>
<name>A0A9X3NGX1_9ACTN</name>
<feature type="transmembrane region" description="Helical" evidence="9">
    <location>
        <begin position="193"/>
        <end position="211"/>
    </location>
</feature>
<dbReference type="RefSeq" id="WP_270029641.1">
    <property type="nucleotide sequence ID" value="NZ_JAPDDP010000100.1"/>
</dbReference>
<sequence length="500" mass="53497">MSELAVQDGAETTEAPVRRRRAPRALVALIGASLLLAFAWAFISPPFQAPDENAHFGYTQTLAETGSLPGKETKPAFSTEQVQAGSASNSDQAAAQRSVKMTWDQQAYDRWLTDDEKLGTKGREDGGGLNPASSNPPLYYVFEALPYLATKGSDLFTRLLAMRLVSALWLAVTILGAWLLAGEVFHRDRLLQLTTASLVGLAPMMSFVSSAVTPDSMLFAAWSLALWLGVRILRRGVTAPSALALFALTGVAIVIKASSYALLPPALFVVVVGLVRRGGWQPAVLARVGAAVAAGLAATVGVWFVLAAALSRPAAAQVSAASSTSGGADPREFVSYVWQFYLPRLPFMDDFRSVAHTIPVYDIWFKGVWGSFGWTEVLFRNRIYLLLLLVTVAVVVLAAIELWKTRAGSDWAIGAFLALAAVALLGGLHWSEYNLLTGGASNFNQGRYLLPLAGIAGLVLAFAVRRLSPARRSIAVGVVLGGLMVLQLASLSLVLTRFYA</sequence>
<feature type="compositionally biased region" description="Polar residues" evidence="8">
    <location>
        <begin position="76"/>
        <end position="95"/>
    </location>
</feature>
<feature type="transmembrane region" description="Helical" evidence="9">
    <location>
        <begin position="284"/>
        <end position="310"/>
    </location>
</feature>
<keyword evidence="3" id="KW-0328">Glycosyltransferase</keyword>
<keyword evidence="11" id="KW-1185">Reference proteome</keyword>
<feature type="transmembrane region" description="Helical" evidence="9">
    <location>
        <begin position="409"/>
        <end position="428"/>
    </location>
</feature>
<feature type="transmembrane region" description="Helical" evidence="9">
    <location>
        <begin position="160"/>
        <end position="181"/>
    </location>
</feature>
<feature type="transmembrane region" description="Helical" evidence="9">
    <location>
        <begin position="245"/>
        <end position="272"/>
    </location>
</feature>
<gene>
    <name evidence="10" type="ORF">OJ997_32920</name>
</gene>
<comment type="subcellular location">
    <subcellularLocation>
        <location evidence="1">Cell membrane</location>
        <topology evidence="1">Multi-pass membrane protein</topology>
    </subcellularLocation>
</comment>
<dbReference type="GO" id="GO:0005886">
    <property type="term" value="C:plasma membrane"/>
    <property type="evidence" value="ECO:0007669"/>
    <property type="project" value="UniProtKB-SubCell"/>
</dbReference>
<evidence type="ECO:0000256" key="8">
    <source>
        <dbReference type="SAM" id="MobiDB-lite"/>
    </source>
</evidence>
<feature type="transmembrane region" description="Helical" evidence="9">
    <location>
        <begin position="474"/>
        <end position="495"/>
    </location>
</feature>
<feature type="transmembrane region" description="Helical" evidence="9">
    <location>
        <begin position="448"/>
        <end position="468"/>
    </location>
</feature>
<dbReference type="InterPro" id="IPR050297">
    <property type="entry name" value="LipidA_mod_glycosyltrf_83"/>
</dbReference>
<evidence type="ECO:0000313" key="11">
    <source>
        <dbReference type="Proteomes" id="UP001147653"/>
    </source>
</evidence>
<evidence type="ECO:0000256" key="9">
    <source>
        <dbReference type="SAM" id="Phobius"/>
    </source>
</evidence>
<dbReference type="PANTHER" id="PTHR33908">
    <property type="entry name" value="MANNOSYLTRANSFERASE YKCB-RELATED"/>
    <property type="match status" value="1"/>
</dbReference>
<evidence type="ECO:0000256" key="5">
    <source>
        <dbReference type="ARBA" id="ARBA00022692"/>
    </source>
</evidence>
<evidence type="ECO:0000256" key="2">
    <source>
        <dbReference type="ARBA" id="ARBA00022475"/>
    </source>
</evidence>
<organism evidence="10 11">
    <name type="scientific">Solirubrobacter phytolaccae</name>
    <dbReference type="NCBI Taxonomy" id="1404360"/>
    <lineage>
        <taxon>Bacteria</taxon>
        <taxon>Bacillati</taxon>
        <taxon>Actinomycetota</taxon>
        <taxon>Thermoleophilia</taxon>
        <taxon>Solirubrobacterales</taxon>
        <taxon>Solirubrobacteraceae</taxon>
        <taxon>Solirubrobacter</taxon>
    </lineage>
</organism>
<reference evidence="10" key="1">
    <citation type="submission" date="2022-10" db="EMBL/GenBank/DDBJ databases">
        <title>The WGS of Solirubrobacter phytolaccae KCTC 29190.</title>
        <authorList>
            <person name="Jiang Z."/>
        </authorList>
    </citation>
    <scope>NUCLEOTIDE SEQUENCE</scope>
    <source>
        <strain evidence="10">KCTC 29190</strain>
    </source>
</reference>
<evidence type="ECO:0000313" key="10">
    <source>
        <dbReference type="EMBL" id="MDA0185154.1"/>
    </source>
</evidence>